<reference evidence="1 2" key="1">
    <citation type="submission" date="2020-07" db="EMBL/GenBank/DDBJ databases">
        <title>Complete Genome Sequence of an acetic acid bacterium, Acetobacter aceti JCM20276.</title>
        <authorList>
            <person name="Hirose Y."/>
            <person name="Mihara H."/>
        </authorList>
    </citation>
    <scope>NUCLEOTIDE SEQUENCE [LARGE SCALE GENOMIC DNA]</scope>
    <source>
        <strain evidence="1 2">JCM20276</strain>
    </source>
</reference>
<dbReference type="InterPro" id="IPR008878">
    <property type="entry name" value="Transposase_IS66_Orf2"/>
</dbReference>
<organism evidence="1 2">
    <name type="scientific">Acetobacter aceti</name>
    <dbReference type="NCBI Taxonomy" id="435"/>
    <lineage>
        <taxon>Bacteria</taxon>
        <taxon>Pseudomonadati</taxon>
        <taxon>Pseudomonadota</taxon>
        <taxon>Alphaproteobacteria</taxon>
        <taxon>Acetobacterales</taxon>
        <taxon>Acetobacteraceae</taxon>
        <taxon>Acetobacter</taxon>
        <taxon>Acetobacter subgen. Acetobacter</taxon>
    </lineage>
</organism>
<dbReference type="NCBIfam" id="NF033819">
    <property type="entry name" value="IS66_TnpB"/>
    <property type="match status" value="1"/>
</dbReference>
<dbReference type="PANTHER" id="PTHR36455">
    <property type="match status" value="1"/>
</dbReference>
<dbReference type="EMBL" id="AP023326">
    <property type="protein sequence ID" value="BCI65964.1"/>
    <property type="molecule type" value="Genomic_DNA"/>
</dbReference>
<dbReference type="Pfam" id="PF05717">
    <property type="entry name" value="TnpB_IS66"/>
    <property type="match status" value="1"/>
</dbReference>
<gene>
    <name evidence="1" type="ORF">AAJCM20276_05880</name>
</gene>
<evidence type="ECO:0000313" key="1">
    <source>
        <dbReference type="EMBL" id="BCI65964.1"/>
    </source>
</evidence>
<protein>
    <submittedName>
        <fullName evidence="1">Transposase</fullName>
    </submittedName>
</protein>
<dbReference type="Proteomes" id="UP000515220">
    <property type="component" value="Chromosome"/>
</dbReference>
<dbReference type="RefSeq" id="WP_185229994.1">
    <property type="nucleotide sequence ID" value="NZ_AP023326.1"/>
</dbReference>
<evidence type="ECO:0000313" key="2">
    <source>
        <dbReference type="Proteomes" id="UP000515220"/>
    </source>
</evidence>
<dbReference type="PANTHER" id="PTHR36455:SF1">
    <property type="entry name" value="BLR8292 PROTEIN"/>
    <property type="match status" value="1"/>
</dbReference>
<sequence length="115" mass="12830">MIPVPSGVRVWLATGSTDMRLGMPGLALRVQETLGRNPHAGDLYVFRGRRGDLIKVLWHDGLGMSLYAKRLERGRFIWPSPADGVVALSAAQLGYLLEGIDWRHPQRTWRPELAG</sequence>
<dbReference type="AlphaFoldDB" id="A0A6S6PL58"/>
<name>A0A6S6PL58_ACEAC</name>
<proteinExistence type="predicted"/>
<accession>A0A6S6PL58</accession>